<dbReference type="InterPro" id="IPR011058">
    <property type="entry name" value="Cyanovirin-N"/>
</dbReference>
<gene>
    <name evidence="4" type="ORF">B0H67DRAFT_682226</name>
</gene>
<evidence type="ECO:0000313" key="4">
    <source>
        <dbReference type="EMBL" id="KAK0720273.1"/>
    </source>
</evidence>
<protein>
    <recommendedName>
        <fullName evidence="3">Cyanovirin-N domain-containing protein</fullName>
    </recommendedName>
</protein>
<feature type="signal peptide" evidence="2">
    <location>
        <begin position="1"/>
        <end position="20"/>
    </location>
</feature>
<evidence type="ECO:0000259" key="3">
    <source>
        <dbReference type="Pfam" id="PF08881"/>
    </source>
</evidence>
<keyword evidence="2" id="KW-0732">Signal</keyword>
<organism evidence="4 5">
    <name type="scientific">Lasiosphaeris hirsuta</name>
    <dbReference type="NCBI Taxonomy" id="260670"/>
    <lineage>
        <taxon>Eukaryota</taxon>
        <taxon>Fungi</taxon>
        <taxon>Dikarya</taxon>
        <taxon>Ascomycota</taxon>
        <taxon>Pezizomycotina</taxon>
        <taxon>Sordariomycetes</taxon>
        <taxon>Sordariomycetidae</taxon>
        <taxon>Sordariales</taxon>
        <taxon>Lasiosphaeriaceae</taxon>
        <taxon>Lasiosphaeris</taxon>
    </lineage>
</organism>
<reference evidence="4" key="1">
    <citation type="submission" date="2023-06" db="EMBL/GenBank/DDBJ databases">
        <title>Genome-scale phylogeny and comparative genomics of the fungal order Sordariales.</title>
        <authorList>
            <consortium name="Lawrence Berkeley National Laboratory"/>
            <person name="Hensen N."/>
            <person name="Bonometti L."/>
            <person name="Westerberg I."/>
            <person name="Brannstrom I.O."/>
            <person name="Guillou S."/>
            <person name="Cros-Aarteil S."/>
            <person name="Calhoun S."/>
            <person name="Haridas S."/>
            <person name="Kuo A."/>
            <person name="Mondo S."/>
            <person name="Pangilinan J."/>
            <person name="Riley R."/>
            <person name="Labutti K."/>
            <person name="Andreopoulos B."/>
            <person name="Lipzen A."/>
            <person name="Chen C."/>
            <person name="Yanf M."/>
            <person name="Daum C."/>
            <person name="Ng V."/>
            <person name="Clum A."/>
            <person name="Steindorff A."/>
            <person name="Ohm R."/>
            <person name="Martin F."/>
            <person name="Silar P."/>
            <person name="Natvig D."/>
            <person name="Lalanne C."/>
            <person name="Gautier V."/>
            <person name="Ament-Velasquez S.L."/>
            <person name="Kruys A."/>
            <person name="Hutchinson M.I."/>
            <person name="Powell A.J."/>
            <person name="Barry K."/>
            <person name="Miller A.N."/>
            <person name="Grigoriev I.V."/>
            <person name="Debuchy R."/>
            <person name="Gladieux P."/>
            <person name="Thoren M.H."/>
            <person name="Johannesson H."/>
        </authorList>
    </citation>
    <scope>NUCLEOTIDE SEQUENCE</scope>
    <source>
        <strain evidence="4">SMH4607-1</strain>
    </source>
</reference>
<dbReference type="Gene3D" id="2.30.60.10">
    <property type="entry name" value="Cyanovirin-N"/>
    <property type="match status" value="1"/>
</dbReference>
<sequence>MRTTQLLGIALAAVPGGILGVLGADDAPLPWVIPDLEQINFPVIKTLQTTVYKSPQQNPPRKPDRPVRYTLGTDRPVTFTLGPQIPHPPPPHRYKSKRPEYSRTGDRAPTRTPNVYVPPPPPAPPHFSTAPQPAMQSTAIQKTATADSSKMVSPTGRFDRMPSPIPTPKLPPRPQPPMPPPISFPPPPKKKHPEMDSIEWTTMTDTEPPRVPMKDTEPARTRISTPTPRPVRHGKSSPPAIQYAALGPPESIVKSCNFIKVELDTNDEKAPGKRAFLEIRNCLSNKDGELVPVHDNAGKWIDSCTDCSYDETNYKIKCTCWQEDSRPNVSEIEIGSGIWSINGLLYCGAKSKPEELGLNHCPFSNS</sequence>
<name>A0AA40E2I8_9PEZI</name>
<dbReference type="Proteomes" id="UP001172102">
    <property type="component" value="Unassembled WGS sequence"/>
</dbReference>
<feature type="compositionally biased region" description="Pro residues" evidence="1">
    <location>
        <begin position="116"/>
        <end position="125"/>
    </location>
</feature>
<feature type="domain" description="Cyanovirin-N" evidence="3">
    <location>
        <begin position="269"/>
        <end position="345"/>
    </location>
</feature>
<feature type="region of interest" description="Disordered" evidence="1">
    <location>
        <begin position="52"/>
        <end position="237"/>
    </location>
</feature>
<accession>A0AA40E2I8</accession>
<comment type="caution">
    <text evidence="4">The sequence shown here is derived from an EMBL/GenBank/DDBJ whole genome shotgun (WGS) entry which is preliminary data.</text>
</comment>
<dbReference type="EMBL" id="JAUKUA010000003">
    <property type="protein sequence ID" value="KAK0720273.1"/>
    <property type="molecule type" value="Genomic_DNA"/>
</dbReference>
<dbReference type="InterPro" id="IPR036673">
    <property type="entry name" value="Cyanovirin-N_sf"/>
</dbReference>
<feature type="compositionally biased region" description="Pro residues" evidence="1">
    <location>
        <begin position="163"/>
        <end position="187"/>
    </location>
</feature>
<feature type="compositionally biased region" description="Polar residues" evidence="1">
    <location>
        <begin position="134"/>
        <end position="152"/>
    </location>
</feature>
<evidence type="ECO:0000256" key="1">
    <source>
        <dbReference type="SAM" id="MobiDB-lite"/>
    </source>
</evidence>
<evidence type="ECO:0000256" key="2">
    <source>
        <dbReference type="SAM" id="SignalP"/>
    </source>
</evidence>
<evidence type="ECO:0000313" key="5">
    <source>
        <dbReference type="Proteomes" id="UP001172102"/>
    </source>
</evidence>
<proteinExistence type="predicted"/>
<feature type="compositionally biased region" description="Basic and acidic residues" evidence="1">
    <location>
        <begin position="97"/>
        <end position="109"/>
    </location>
</feature>
<feature type="chain" id="PRO_5041347097" description="Cyanovirin-N domain-containing protein" evidence="2">
    <location>
        <begin position="21"/>
        <end position="366"/>
    </location>
</feature>
<dbReference type="SUPFAM" id="SSF51322">
    <property type="entry name" value="Cyanovirin-N"/>
    <property type="match status" value="1"/>
</dbReference>
<keyword evidence="5" id="KW-1185">Reference proteome</keyword>
<dbReference type="AlphaFoldDB" id="A0AA40E2I8"/>
<dbReference type="Pfam" id="PF08881">
    <property type="entry name" value="CVNH"/>
    <property type="match status" value="1"/>
</dbReference>